<feature type="domain" description="NrS-1 polymerase-like HBD" evidence="2">
    <location>
        <begin position="251"/>
        <end position="312"/>
    </location>
</feature>
<evidence type="ECO:0000256" key="1">
    <source>
        <dbReference type="SAM" id="MobiDB-lite"/>
    </source>
</evidence>
<dbReference type="InterPro" id="IPR036390">
    <property type="entry name" value="WH_DNA-bd_sf"/>
</dbReference>
<dbReference type="Gene3D" id="1.10.10.10">
    <property type="entry name" value="Winged helix-like DNA-binding domain superfamily/Winged helix DNA-binding domain"/>
    <property type="match status" value="1"/>
</dbReference>
<name>A0ABD6BEE3_9EURY</name>
<protein>
    <recommendedName>
        <fullName evidence="2">NrS-1 polymerase-like HBD domain-containing protein</fullName>
    </recommendedName>
</protein>
<evidence type="ECO:0000259" key="2">
    <source>
        <dbReference type="Pfam" id="PF22763"/>
    </source>
</evidence>
<dbReference type="RefSeq" id="WP_390285405.1">
    <property type="nucleotide sequence ID" value="NZ_JBHUDI010000003.1"/>
</dbReference>
<dbReference type="Proteomes" id="UP001597076">
    <property type="component" value="Unassembled WGS sequence"/>
</dbReference>
<feature type="compositionally biased region" description="Basic and acidic residues" evidence="1">
    <location>
        <begin position="1"/>
        <end position="11"/>
    </location>
</feature>
<dbReference type="Pfam" id="PF22763">
    <property type="entry name" value="NrS1-1_pol-like_HBD"/>
    <property type="match status" value="1"/>
</dbReference>
<dbReference type="InterPro" id="IPR054468">
    <property type="entry name" value="NrSPol-like_HBD"/>
</dbReference>
<proteinExistence type="predicted"/>
<comment type="caution">
    <text evidence="3">The sequence shown here is derived from an EMBL/GenBank/DDBJ whole genome shotgun (WGS) entry which is preliminary data.</text>
</comment>
<sequence>MNKEINEETIPKARVNPSNEEDPSEIVQADSTPNSLKEEERWVCWEYSNQGSGKPSKKPVQPSGDGARTDDDSTWSAFDETLQSVIRHERDGVGFVFTNQGPYVGIDLDDCVEDGHIDEWAQEIVDTLDSYTEYSPSGTGLHIIVKGDHPAERQRKGDVEMYEDGQFFTVTGKHVSETPMTVERRQDALEEVSAQYLSAETTSCPSVESDHNRSEPISTSDQELLEKAKSADNGEKFKRLWHGDTTGYESHSEADLALCSMLAYWTGDDKNWIDRLFRKSDLYRAKWDDEHHADGRTYGEGTIETAISSSRDYTANTQTRSGEATQKSPLTLQQARDRCQRIINKSLADGEHVLVDALPAMGKSSGVIRGAANTGTPLTVFAPRHDLYEEYTRWCEQEDLTSRQLPSFHEDCPTASGEFGEEWKNKVLTLYERGAMPHEIHNHASRHFGEELPCDKEGACPFKKRWDFDPDEYDVLIGHYSHAYKPQTVENRIAVFDESPVDDFVQKFNGDEVTKAVSAYLDDAEDPPFDEFTDLVENRGESVDRDTAREWFNKQTLTRDGQRVLANAKDDAHALSPVLAYTVFAAKDLGNGWESVTVDAQTNSSIDTSYIAARDRSSGDLFLVNPPALADAIGVVGLDGTAIPELWHLVVDDQLEHQRVLDDDERREYISECLNYTVIQTAQTSKPYSGGQHVKPVQDRELFDAIARREDTSPALITSKTAISQYQEKGSLSSVGSMKNYGGFKGSNEFDDERVGIIAGSPHYGDDYVKRWGALADERVERRGYGMDTDYGTFGNLVLRNMREHSVFQALMRYGRDDDGATVYVHTAALPDWIPIEERGEVELWSDGMSEVVDELLSLDHDGQGLTTTEIAEETSISERMVRDHLSKLEEYGLAKKDKHPEDRRTIVWERDSLNQRHATGYVKWGDTSE</sequence>
<evidence type="ECO:0000313" key="4">
    <source>
        <dbReference type="Proteomes" id="UP001597076"/>
    </source>
</evidence>
<accession>A0ABD6BEE3</accession>
<dbReference type="AlphaFoldDB" id="A0ABD6BEE3"/>
<dbReference type="InterPro" id="IPR011991">
    <property type="entry name" value="ArsR-like_HTH"/>
</dbReference>
<gene>
    <name evidence="3" type="ORF">ACFR99_05995</name>
</gene>
<dbReference type="EMBL" id="JBHUDI010000003">
    <property type="protein sequence ID" value="MFD1563094.1"/>
    <property type="molecule type" value="Genomic_DNA"/>
</dbReference>
<organism evidence="3 4">
    <name type="scientific">Haloarchaeobius amylolyticus</name>
    <dbReference type="NCBI Taxonomy" id="1198296"/>
    <lineage>
        <taxon>Archaea</taxon>
        <taxon>Methanobacteriati</taxon>
        <taxon>Methanobacteriota</taxon>
        <taxon>Stenosarchaea group</taxon>
        <taxon>Halobacteria</taxon>
        <taxon>Halobacteriales</taxon>
        <taxon>Halorubellaceae</taxon>
        <taxon>Haloarchaeobius</taxon>
    </lineage>
</organism>
<dbReference type="CDD" id="cd00090">
    <property type="entry name" value="HTH_ARSR"/>
    <property type="match status" value="1"/>
</dbReference>
<feature type="region of interest" description="Disordered" evidence="1">
    <location>
        <begin position="1"/>
        <end position="74"/>
    </location>
</feature>
<feature type="region of interest" description="Disordered" evidence="1">
    <location>
        <begin position="200"/>
        <end position="222"/>
    </location>
</feature>
<reference evidence="3 4" key="1">
    <citation type="journal article" date="2019" name="Int. J. Syst. Evol. Microbiol.">
        <title>The Global Catalogue of Microorganisms (GCM) 10K type strain sequencing project: providing services to taxonomists for standard genome sequencing and annotation.</title>
        <authorList>
            <consortium name="The Broad Institute Genomics Platform"/>
            <consortium name="The Broad Institute Genome Sequencing Center for Infectious Disease"/>
            <person name="Wu L."/>
            <person name="Ma J."/>
        </authorList>
    </citation>
    <scope>NUCLEOTIDE SEQUENCE [LARGE SCALE GENOMIC DNA]</scope>
    <source>
        <strain evidence="3 4">CGMCC 1.12230</strain>
    </source>
</reference>
<dbReference type="InterPro" id="IPR036388">
    <property type="entry name" value="WH-like_DNA-bd_sf"/>
</dbReference>
<keyword evidence="4" id="KW-1185">Reference proteome</keyword>
<evidence type="ECO:0000313" key="3">
    <source>
        <dbReference type="EMBL" id="MFD1563094.1"/>
    </source>
</evidence>
<dbReference type="SUPFAM" id="SSF46785">
    <property type="entry name" value="Winged helix' DNA-binding domain"/>
    <property type="match status" value="1"/>
</dbReference>